<dbReference type="Pfam" id="PF00082">
    <property type="entry name" value="Peptidase_S8"/>
    <property type="match status" value="1"/>
</dbReference>
<accession>A0AB33JMC6</accession>
<dbReference type="InterPro" id="IPR034193">
    <property type="entry name" value="PCSK9_ProteinaseK-like"/>
</dbReference>
<dbReference type="Pfam" id="PF01483">
    <property type="entry name" value="P_proprotein"/>
    <property type="match status" value="1"/>
</dbReference>
<reference evidence="10" key="1">
    <citation type="submission" date="2024-07" db="EMBL/GenBank/DDBJ databases">
        <title>Complete genome sequences of cellulolytic bacteria, Kitasatospora sp. CMC57 and Streptomyces sp. CMC78, isolated from Japanese agricultural soil.</title>
        <authorList>
            <person name="Hashimoto T."/>
            <person name="Ito M."/>
            <person name="Iwamoto M."/>
            <person name="Fukahori D."/>
            <person name="Shoda T."/>
            <person name="Sakoda M."/>
            <person name="Morohoshi T."/>
            <person name="Mitsuboshi M."/>
            <person name="Nishizawa T."/>
        </authorList>
    </citation>
    <scope>NUCLEOTIDE SEQUENCE</scope>
    <source>
        <strain evidence="10">CMC57</strain>
    </source>
</reference>
<dbReference type="GO" id="GO:0004252">
    <property type="term" value="F:serine-type endopeptidase activity"/>
    <property type="evidence" value="ECO:0007669"/>
    <property type="project" value="UniProtKB-UniRule"/>
</dbReference>
<feature type="domain" description="P/Homo B" evidence="9">
    <location>
        <begin position="404"/>
        <end position="519"/>
    </location>
</feature>
<proteinExistence type="inferred from homology"/>
<dbReference type="InterPro" id="IPR015500">
    <property type="entry name" value="Peptidase_S8_subtilisin-rel"/>
</dbReference>
<dbReference type="InterPro" id="IPR023827">
    <property type="entry name" value="Peptidase_S8_Asp-AS"/>
</dbReference>
<dbReference type="InterPro" id="IPR037045">
    <property type="entry name" value="S8pro/Inhibitor_I9_sf"/>
</dbReference>
<dbReference type="RefSeq" id="WP_407986621.1">
    <property type="nucleotide sequence ID" value="NZ_AP035881.2"/>
</dbReference>
<dbReference type="Gene3D" id="3.40.50.200">
    <property type="entry name" value="Peptidase S8/S53 domain"/>
    <property type="match status" value="1"/>
</dbReference>
<evidence type="ECO:0000313" key="10">
    <source>
        <dbReference type="EMBL" id="BFP44022.1"/>
    </source>
</evidence>
<dbReference type="InterPro" id="IPR036852">
    <property type="entry name" value="Peptidase_S8/S53_dom_sf"/>
</dbReference>
<evidence type="ECO:0000256" key="5">
    <source>
        <dbReference type="PROSITE-ProRule" id="PRU01240"/>
    </source>
</evidence>
<dbReference type="Gene3D" id="3.30.70.80">
    <property type="entry name" value="Peptidase S8 propeptide/proteinase inhibitor I9"/>
    <property type="match status" value="1"/>
</dbReference>
<organism evidence="10">
    <name type="scientific">Kitasatospora sp. CMC57</name>
    <dbReference type="NCBI Taxonomy" id="3231513"/>
    <lineage>
        <taxon>Bacteria</taxon>
        <taxon>Bacillati</taxon>
        <taxon>Actinomycetota</taxon>
        <taxon>Actinomycetes</taxon>
        <taxon>Kitasatosporales</taxon>
        <taxon>Streptomycetaceae</taxon>
        <taxon>Kitasatospora</taxon>
    </lineage>
</organism>
<dbReference type="PROSITE" id="PS00136">
    <property type="entry name" value="SUBTILASE_ASP"/>
    <property type="match status" value="1"/>
</dbReference>
<dbReference type="AlphaFoldDB" id="A0AB33JMC6"/>
<dbReference type="Gene3D" id="2.60.120.260">
    <property type="entry name" value="Galactose-binding domain-like"/>
    <property type="match status" value="1"/>
</dbReference>
<dbReference type="InterPro" id="IPR023828">
    <property type="entry name" value="Peptidase_S8_Ser-AS"/>
</dbReference>
<dbReference type="SUPFAM" id="SSF49785">
    <property type="entry name" value="Galactose-binding domain-like"/>
    <property type="match status" value="1"/>
</dbReference>
<evidence type="ECO:0000256" key="7">
    <source>
        <dbReference type="SAM" id="MobiDB-lite"/>
    </source>
</evidence>
<dbReference type="InterPro" id="IPR008979">
    <property type="entry name" value="Galactose-bd-like_sf"/>
</dbReference>
<dbReference type="SUPFAM" id="SSF52743">
    <property type="entry name" value="Subtilisin-like"/>
    <property type="match status" value="1"/>
</dbReference>
<evidence type="ECO:0000256" key="1">
    <source>
        <dbReference type="ARBA" id="ARBA00011073"/>
    </source>
</evidence>
<dbReference type="PRINTS" id="PR00723">
    <property type="entry name" value="SUBTILISIN"/>
</dbReference>
<evidence type="ECO:0000256" key="6">
    <source>
        <dbReference type="RuleBase" id="RU003355"/>
    </source>
</evidence>
<dbReference type="InterPro" id="IPR002884">
    <property type="entry name" value="P_dom"/>
</dbReference>
<dbReference type="GO" id="GO:0006508">
    <property type="term" value="P:proteolysis"/>
    <property type="evidence" value="ECO:0007669"/>
    <property type="project" value="UniProtKB-KW"/>
</dbReference>
<feature type="active site" description="Charge relay system" evidence="5">
    <location>
        <position position="194"/>
    </location>
</feature>
<dbReference type="EMBL" id="AP035881">
    <property type="protein sequence ID" value="BFP44022.1"/>
    <property type="molecule type" value="Genomic_DNA"/>
</dbReference>
<dbReference type="InterPro" id="IPR000209">
    <property type="entry name" value="Peptidase_S8/S53_dom"/>
</dbReference>
<sequence>MLRRFLLSHRAPATLLLAAALAVAGGAAPATAAGQEGVVHGDGAPGTVPGSYLVILKSRALKADSGTELAARYHGKLRRSFDAAFHGYSVELDSRQARRLAADPAVATVVPNRRVRLDATSTQTAPSSWGLDRIDHRRLPLDHRYDYPDTAGQGVTAYIVDTGVMISHHDFGGRAVYGYDAIDGDTVAEDGHGHGTHVAATVAGALHGVAKKARVVAVRVLDDSGEGTTEQVVAGVDWVTSHAVKPAVVNMSLGGDPDEAIDTAVRNSIATGLTYTVAAGNDGLDASAHSPARVATALTVGATTSADRRASYSNYGPLVDLFAPGSDIVSAATWWEDGETTMSGTSMAAPHVAGAAAIYLAAHRTATPAQVAAALTGSATTGSLHDLGEGSADRLLYTGSSPVRPPGPRFTNSTDLITDNGPVESPVTVTGISGRAPAELEVELDIKHGWSGDLRVELIAPDGTVYLIKAEEISDGSPDLTGVFAVDASSETANGTWRLRVTDVLRYFSGYLDTWTLRF</sequence>
<dbReference type="PROSITE" id="PS00138">
    <property type="entry name" value="SUBTILASE_SER"/>
    <property type="match status" value="1"/>
</dbReference>
<evidence type="ECO:0000256" key="4">
    <source>
        <dbReference type="ARBA" id="ARBA00022825"/>
    </source>
</evidence>
<dbReference type="PANTHER" id="PTHR43806:SF11">
    <property type="entry name" value="CEREVISIN-RELATED"/>
    <property type="match status" value="1"/>
</dbReference>
<keyword evidence="3 5" id="KW-0378">Hydrolase</keyword>
<dbReference type="CDD" id="cd04077">
    <property type="entry name" value="Peptidases_S8_PCSK9_ProteinaseK_like"/>
    <property type="match status" value="1"/>
</dbReference>
<feature type="active site" description="Charge relay system" evidence="5">
    <location>
        <position position="346"/>
    </location>
</feature>
<dbReference type="GO" id="GO:0005615">
    <property type="term" value="C:extracellular space"/>
    <property type="evidence" value="ECO:0007669"/>
    <property type="project" value="TreeGrafter"/>
</dbReference>
<evidence type="ECO:0000256" key="8">
    <source>
        <dbReference type="SAM" id="SignalP"/>
    </source>
</evidence>
<name>A0AB33JMC6_9ACTN</name>
<dbReference type="PROSITE" id="PS51892">
    <property type="entry name" value="SUBTILASE"/>
    <property type="match status" value="1"/>
</dbReference>
<comment type="similarity">
    <text evidence="1 5 6">Belongs to the peptidase S8 family.</text>
</comment>
<feature type="signal peptide" evidence="8">
    <location>
        <begin position="1"/>
        <end position="32"/>
    </location>
</feature>
<dbReference type="PANTHER" id="PTHR43806">
    <property type="entry name" value="PEPTIDASE S8"/>
    <property type="match status" value="1"/>
</dbReference>
<feature type="chain" id="PRO_5044338913" evidence="8">
    <location>
        <begin position="33"/>
        <end position="519"/>
    </location>
</feature>
<gene>
    <name evidence="10" type="ORF">KCMC57_03900</name>
</gene>
<dbReference type="InterPro" id="IPR050131">
    <property type="entry name" value="Peptidase_S8_subtilisin-like"/>
</dbReference>
<dbReference type="InterPro" id="IPR010259">
    <property type="entry name" value="S8pro/Inhibitor_I9"/>
</dbReference>
<feature type="region of interest" description="Disordered" evidence="7">
    <location>
        <begin position="400"/>
        <end position="423"/>
    </location>
</feature>
<evidence type="ECO:0000259" key="9">
    <source>
        <dbReference type="PROSITE" id="PS51829"/>
    </source>
</evidence>
<evidence type="ECO:0000256" key="3">
    <source>
        <dbReference type="ARBA" id="ARBA00022801"/>
    </source>
</evidence>
<dbReference type="PROSITE" id="PS51829">
    <property type="entry name" value="P_HOMO_B"/>
    <property type="match status" value="1"/>
</dbReference>
<dbReference type="Pfam" id="PF05922">
    <property type="entry name" value="Inhibitor_I9"/>
    <property type="match status" value="1"/>
</dbReference>
<feature type="active site" description="Charge relay system" evidence="5">
    <location>
        <position position="161"/>
    </location>
</feature>
<keyword evidence="8" id="KW-0732">Signal</keyword>
<dbReference type="FunFam" id="3.40.50.200:FF:000014">
    <property type="entry name" value="Proteinase K"/>
    <property type="match status" value="1"/>
</dbReference>
<dbReference type="SUPFAM" id="SSF54897">
    <property type="entry name" value="Protease propeptides/inhibitors"/>
    <property type="match status" value="1"/>
</dbReference>
<keyword evidence="2 5" id="KW-0645">Protease</keyword>
<protein>
    <submittedName>
        <fullName evidence="10">Serine protease</fullName>
    </submittedName>
</protein>
<keyword evidence="4 5" id="KW-0720">Serine protease</keyword>
<evidence type="ECO:0000256" key="2">
    <source>
        <dbReference type="ARBA" id="ARBA00022670"/>
    </source>
</evidence>